<feature type="compositionally biased region" description="Polar residues" evidence="1">
    <location>
        <begin position="928"/>
        <end position="937"/>
    </location>
</feature>
<protein>
    <submittedName>
        <fullName evidence="2">Uncharacterized protein</fullName>
    </submittedName>
</protein>
<dbReference type="Proteomes" id="UP000308730">
    <property type="component" value="Unassembled WGS sequence"/>
</dbReference>
<feature type="compositionally biased region" description="Polar residues" evidence="1">
    <location>
        <begin position="626"/>
        <end position="645"/>
    </location>
</feature>
<feature type="compositionally biased region" description="Polar residues" evidence="1">
    <location>
        <begin position="1068"/>
        <end position="1077"/>
    </location>
</feature>
<feature type="region of interest" description="Disordered" evidence="1">
    <location>
        <begin position="1566"/>
        <end position="1631"/>
    </location>
</feature>
<feature type="compositionally biased region" description="Low complexity" evidence="1">
    <location>
        <begin position="481"/>
        <end position="515"/>
    </location>
</feature>
<feature type="compositionally biased region" description="Low complexity" evidence="1">
    <location>
        <begin position="815"/>
        <end position="858"/>
    </location>
</feature>
<feature type="compositionally biased region" description="Pro residues" evidence="1">
    <location>
        <begin position="722"/>
        <end position="743"/>
    </location>
</feature>
<proteinExistence type="predicted"/>
<feature type="compositionally biased region" description="Polar residues" evidence="1">
    <location>
        <begin position="1259"/>
        <end position="1282"/>
    </location>
</feature>
<feature type="compositionally biased region" description="Low complexity" evidence="1">
    <location>
        <begin position="1485"/>
        <end position="1508"/>
    </location>
</feature>
<dbReference type="OrthoDB" id="2589715at2759"/>
<feature type="compositionally biased region" description="Polar residues" evidence="1">
    <location>
        <begin position="1595"/>
        <end position="1607"/>
    </location>
</feature>
<evidence type="ECO:0000313" key="2">
    <source>
        <dbReference type="EMBL" id="THH23249.1"/>
    </source>
</evidence>
<feature type="compositionally biased region" description="Basic and acidic residues" evidence="1">
    <location>
        <begin position="394"/>
        <end position="418"/>
    </location>
</feature>
<feature type="compositionally biased region" description="Polar residues" evidence="1">
    <location>
        <begin position="677"/>
        <end position="704"/>
    </location>
</feature>
<keyword evidence="3" id="KW-1185">Reference proteome</keyword>
<feature type="region of interest" description="Disordered" evidence="1">
    <location>
        <begin position="1259"/>
        <end position="1284"/>
    </location>
</feature>
<feature type="region of interest" description="Disordered" evidence="1">
    <location>
        <begin position="1056"/>
        <end position="1080"/>
    </location>
</feature>
<feature type="compositionally biased region" description="Pro residues" evidence="1">
    <location>
        <begin position="759"/>
        <end position="781"/>
    </location>
</feature>
<dbReference type="EMBL" id="SGPM01000374">
    <property type="protein sequence ID" value="THH23249.1"/>
    <property type="molecule type" value="Genomic_DNA"/>
</dbReference>
<comment type="caution">
    <text evidence="2">The sequence shown here is derived from an EMBL/GenBank/DDBJ whole genome shotgun (WGS) entry which is preliminary data.</text>
</comment>
<evidence type="ECO:0000256" key="1">
    <source>
        <dbReference type="SAM" id="MobiDB-lite"/>
    </source>
</evidence>
<accession>A0A4S4MCT6</accession>
<sequence length="1760" mass="188410">MALNADGKVLRRADPRTIQDKFLVGYQGWFTCPGDGKPLDPYHHGWLHWFTYPIPDGGRPNTDLWPDVSEYSPSELFPAPGLKLATGEQTYLFSSRNARTVERHFHWMAQHGVDGAFLQRFAGQTDMEQGNEAIRNQRDEVGDNLHNAHVCNIVRAITAFIRNNTPGGAYIVGGTPAHWRTSVSDADANPEFVNMWLEEFDAITPWTIGRYSDLEGADRFAEEKVKGDLELIRKRNEVFESGQGGKRKVDYMPVVFPGGSGFNLSEGKWGFNDIKRRGGNFLWRQLFNVRRQNVRIIYGAMWDEYDEGTAFMPVVQNKRQLPVHEKFNFMALDEDGFDLPPDWYMRITGFAGESLRGERLIHETFPSKELQDYWSTRPRYEEQAEPSGSGSGSSKKDKEGESWEEWDAKGKGKGKELSDEPPPPPYTLEDGVSVSDLPAPSVLVASRPSGPSAAVAPRAAFVSQQSPPTPLATRPIVFPAPIVSQSSSTPPPVVRGSRPSSVASSASSIVTYASYPNEAPTVSGPSHQAAGQVAQDVSGLADQFARQSLSPQVQAARPNQATRPTSPSANLATKPHLGRSPSVSSQQYQSLSSSPAPGASSAATPGYFQHGTSPGPGPGPVPGADSWSQTQSAWPGQQQAAQSFAPQGPSTSQPPQSSYANGHQSTYAPVYGPSTPSPQDHTPGQAPPQQLQSLAFPGSASTPAPSFGPPMGAPPLQHSQTRPPPTAPPPIQGFRPPAGPPPLHHAASISGHDGAHTPSPSPYPGQQTSPPPTHYRPPPATPLQHAVSYPGAVDPGVGGFSPPPVPPPHLQQQQSYYGAPGGQSPYQQPYQQPGQQQYGQQPYGQQQYGQPQQYGQQGYPPPQGAPGGYPYQGQNTGQYAPGSDHNNQKPTSGTQTNAPAHSGLNIDHSRIASIPAFPSRPPIGGHLSTGSISTTATLGHVTPMPPQHSGGRPTPSPAASGSGSHHVRMNTIGGGTFTMSPQTISPQMTRSSSLSGISPQLTGTNLVGSPTTSPVGSPSIPGVPSPLGGYGNTNTNYTGVGGMQGTNIPQQATTFSQGKSVKRPTGHQRLTQAQQSADFRKKTSLSFNATSAMNLLSSAVQLTGMLTGTNPQVASSSSQPDIKAELQLVQKITSQMQPQQQQTGQNTSQQQSGQAQTQMQTGQQQANMFQQPNGQMNPNPQQQPAPMQFTPLVQQQLSPQLTGAAFAASPGITGAPPLGLYGNDNASYTGVQGVQGMSQQTQGMQGMMQMNPGIQGMNSQQPGTNVTQPTGQRPTQVQQQASDFKKKTSLSFNATNAMNLLSSAVQLNGMINGSNDQSSSDSGQPDIKAELQLIQQITNQMQPQQQKTSQQQSSQQTQTNAFQQPSAQMNVPQQQPNQQQPAQMQFAPLQQFSPQMTGSPSPPGVSPQLTGSTVFGMSPQLTGTTFVSSPTGSLTTSPAGSPTIPGVPPPLGVYGNINASSTDVQGQGMMQTMQQMYPAMQGMGVQQQRSVTTQSTQQLPSQAQQQASDFKKKTSLSFNATSAMNLLSSAVQLNGMLNGSNDQSTSNGQPDLQSELDLIQKITNQMQSEQQQTNASQQQPSQTQANVQQTQMNASFQQPGVDGQNTFQQQQPTDQTSTDQQQQQPAQMQMQLTPLQQQQLSLMTPEQQQQVLYAHQLQQMQLLQQQQQQNPAQPEQHGYKKNKHKRGESTQKYLGLALGMVGLPPPAPDTGKKLVGAVHSSGKLVKATVNDPNTKKMVTGMAQSSGNLLKQGYNGVKKRF</sequence>
<feature type="region of interest" description="Disordered" evidence="1">
    <location>
        <begin position="377"/>
        <end position="1027"/>
    </location>
</feature>
<feature type="compositionally biased region" description="Polar residues" evidence="1">
    <location>
        <begin position="545"/>
        <end position="571"/>
    </location>
</feature>
<feature type="compositionally biased region" description="Low complexity" evidence="1">
    <location>
        <begin position="949"/>
        <end position="964"/>
    </location>
</feature>
<feature type="compositionally biased region" description="Low complexity" evidence="1">
    <location>
        <begin position="1340"/>
        <end position="1392"/>
    </location>
</feature>
<feature type="compositionally biased region" description="Low complexity" evidence="1">
    <location>
        <begin position="580"/>
        <end position="603"/>
    </location>
</feature>
<feature type="region of interest" description="Disordered" evidence="1">
    <location>
        <begin position="1133"/>
        <end position="1182"/>
    </location>
</feature>
<dbReference type="CDD" id="cd11576">
    <property type="entry name" value="GH99_GH71_like_2"/>
    <property type="match status" value="1"/>
</dbReference>
<evidence type="ECO:0000313" key="3">
    <source>
        <dbReference type="Proteomes" id="UP000308730"/>
    </source>
</evidence>
<reference evidence="2 3" key="1">
    <citation type="submission" date="2019-02" db="EMBL/GenBank/DDBJ databases">
        <title>Genome sequencing of the rare red list fungi Antrodiella citrinella (Flaviporus citrinellus).</title>
        <authorList>
            <person name="Buettner E."/>
            <person name="Kellner H."/>
        </authorList>
    </citation>
    <scope>NUCLEOTIDE SEQUENCE [LARGE SCALE GENOMIC DNA]</scope>
    <source>
        <strain evidence="2 3">DSM 108506</strain>
    </source>
</reference>
<feature type="compositionally biased region" description="Low complexity" evidence="1">
    <location>
        <begin position="646"/>
        <end position="658"/>
    </location>
</feature>
<feature type="compositionally biased region" description="Low complexity" evidence="1">
    <location>
        <begin position="1007"/>
        <end position="1027"/>
    </location>
</feature>
<feature type="region of interest" description="Disordered" evidence="1">
    <location>
        <begin position="1663"/>
        <end position="1687"/>
    </location>
</feature>
<feature type="compositionally biased region" description="Polar residues" evidence="1">
    <location>
        <begin position="977"/>
        <end position="1006"/>
    </location>
</feature>
<feature type="compositionally biased region" description="Polar residues" evidence="1">
    <location>
        <begin position="884"/>
        <end position="899"/>
    </location>
</feature>
<organism evidence="2 3">
    <name type="scientific">Antrodiella citrinella</name>
    <dbReference type="NCBI Taxonomy" id="2447956"/>
    <lineage>
        <taxon>Eukaryota</taxon>
        <taxon>Fungi</taxon>
        <taxon>Dikarya</taxon>
        <taxon>Basidiomycota</taxon>
        <taxon>Agaricomycotina</taxon>
        <taxon>Agaricomycetes</taxon>
        <taxon>Polyporales</taxon>
        <taxon>Steccherinaceae</taxon>
        <taxon>Antrodiella</taxon>
    </lineage>
</organism>
<feature type="compositionally biased region" description="Low complexity" evidence="1">
    <location>
        <begin position="1608"/>
        <end position="1631"/>
    </location>
</feature>
<dbReference type="Gene3D" id="3.20.20.80">
    <property type="entry name" value="Glycosidases"/>
    <property type="match status" value="1"/>
</dbReference>
<feature type="region of interest" description="Disordered" evidence="1">
    <location>
        <begin position="1482"/>
        <end position="1510"/>
    </location>
</feature>
<feature type="region of interest" description="Disordered" evidence="1">
    <location>
        <begin position="1340"/>
        <end position="1413"/>
    </location>
</feature>
<name>A0A4S4MCT6_9APHY</name>
<feature type="compositionally biased region" description="Low complexity" evidence="1">
    <location>
        <begin position="1566"/>
        <end position="1594"/>
    </location>
</feature>
<gene>
    <name evidence="2" type="ORF">EUX98_g7929</name>
</gene>